<dbReference type="Pfam" id="PF05164">
    <property type="entry name" value="ZapA"/>
    <property type="match status" value="1"/>
</dbReference>
<gene>
    <name evidence="11" type="ordered locus">Acear_0399</name>
</gene>
<keyword evidence="6" id="KW-0131">Cell cycle</keyword>
<feature type="coiled-coil region" evidence="10">
    <location>
        <begin position="82"/>
        <end position="175"/>
    </location>
</feature>
<evidence type="ECO:0000256" key="6">
    <source>
        <dbReference type="ARBA" id="ARBA00023306"/>
    </source>
</evidence>
<keyword evidence="4" id="KW-0132">Cell division</keyword>
<keyword evidence="12" id="KW-1185">Reference proteome</keyword>
<dbReference type="GO" id="GO:0005829">
    <property type="term" value="C:cytosol"/>
    <property type="evidence" value="ECO:0007669"/>
    <property type="project" value="TreeGrafter"/>
</dbReference>
<accession>D9QUN7</accession>
<protein>
    <recommendedName>
        <fullName evidence="2">Cell division protein ZapA</fullName>
    </recommendedName>
    <alternativeName>
        <fullName evidence="9">Z ring-associated protein ZapA</fullName>
    </alternativeName>
</protein>
<dbReference type="GO" id="GO:0030428">
    <property type="term" value="C:cell septum"/>
    <property type="evidence" value="ECO:0007669"/>
    <property type="project" value="TreeGrafter"/>
</dbReference>
<comment type="function">
    <text evidence="7">Activator of cell division through the inhibition of FtsZ GTPase activity, therefore promoting FtsZ assembly into bundles of protofilaments necessary for the formation of the division Z ring. It is recruited early at mid-cell but it is not essential for cell division.</text>
</comment>
<keyword evidence="10" id="KW-0175">Coiled coil</keyword>
<dbReference type="PANTHER" id="PTHR34981:SF1">
    <property type="entry name" value="CELL DIVISION PROTEIN ZAPA"/>
    <property type="match status" value="1"/>
</dbReference>
<reference evidence="11 12" key="1">
    <citation type="journal article" date="2010" name="Stand. Genomic Sci.">
        <title>Complete genome sequence of Acetohalobium arabaticum type strain (Z-7288).</title>
        <authorList>
            <person name="Sikorski J."/>
            <person name="Lapidus A."/>
            <person name="Chertkov O."/>
            <person name="Lucas S."/>
            <person name="Copeland A."/>
            <person name="Glavina Del Rio T."/>
            <person name="Nolan M."/>
            <person name="Tice H."/>
            <person name="Cheng J.F."/>
            <person name="Han C."/>
            <person name="Brambilla E."/>
            <person name="Pitluck S."/>
            <person name="Liolios K."/>
            <person name="Ivanova N."/>
            <person name="Mavromatis K."/>
            <person name="Mikhailova N."/>
            <person name="Pati A."/>
            <person name="Bruce D."/>
            <person name="Detter C."/>
            <person name="Tapia R."/>
            <person name="Goodwin L."/>
            <person name="Chen A."/>
            <person name="Palaniappan K."/>
            <person name="Land M."/>
            <person name="Hauser L."/>
            <person name="Chang Y.J."/>
            <person name="Jeffries C.D."/>
            <person name="Rohde M."/>
            <person name="Goker M."/>
            <person name="Spring S."/>
            <person name="Woyke T."/>
            <person name="Bristow J."/>
            <person name="Eisen J.A."/>
            <person name="Markowitz V."/>
            <person name="Hugenholtz P."/>
            <person name="Kyrpides N.C."/>
            <person name="Klenk H.P."/>
        </authorList>
    </citation>
    <scope>NUCLEOTIDE SEQUENCE [LARGE SCALE GENOMIC DNA]</scope>
    <source>
        <strain evidence="12">ATCC 49924 / DSM 5501 / Z-7288</strain>
    </source>
</reference>
<dbReference type="SUPFAM" id="SSF102829">
    <property type="entry name" value="Cell division protein ZapA-like"/>
    <property type="match status" value="1"/>
</dbReference>
<dbReference type="Proteomes" id="UP000001661">
    <property type="component" value="Chromosome"/>
</dbReference>
<dbReference type="GO" id="GO:0000917">
    <property type="term" value="P:division septum assembly"/>
    <property type="evidence" value="ECO:0007669"/>
    <property type="project" value="UniProtKB-KW"/>
</dbReference>
<comment type="subcellular location">
    <subcellularLocation>
        <location evidence="1">Cytoplasm</location>
    </subcellularLocation>
</comment>
<dbReference type="Gene3D" id="6.10.250.790">
    <property type="match status" value="1"/>
</dbReference>
<dbReference type="EMBL" id="CP002105">
    <property type="protein sequence ID" value="ADL11946.1"/>
    <property type="molecule type" value="Genomic_DNA"/>
</dbReference>
<dbReference type="eggNOG" id="COG3027">
    <property type="taxonomic scope" value="Bacteria"/>
</dbReference>
<evidence type="ECO:0000256" key="3">
    <source>
        <dbReference type="ARBA" id="ARBA00022490"/>
    </source>
</evidence>
<dbReference type="InterPro" id="IPR007838">
    <property type="entry name" value="Cell_div_ZapA-like"/>
</dbReference>
<dbReference type="HOGENOM" id="CLU_1238463_0_0_9"/>
<dbReference type="KEGG" id="aar:Acear_0399"/>
<dbReference type="RefSeq" id="WP_013277392.1">
    <property type="nucleotide sequence ID" value="NC_014378.1"/>
</dbReference>
<evidence type="ECO:0000313" key="11">
    <source>
        <dbReference type="EMBL" id="ADL11946.1"/>
    </source>
</evidence>
<dbReference type="InterPro" id="IPR036192">
    <property type="entry name" value="Cell_div_ZapA-like_sf"/>
</dbReference>
<evidence type="ECO:0000256" key="9">
    <source>
        <dbReference type="ARBA" id="ARBA00033158"/>
    </source>
</evidence>
<proteinExistence type="predicted"/>
<dbReference type="STRING" id="574087.Acear_0399"/>
<dbReference type="SUPFAM" id="SSF90257">
    <property type="entry name" value="Myosin rod fragments"/>
    <property type="match status" value="1"/>
</dbReference>
<comment type="subunit">
    <text evidence="8">Homodimer. Interacts with FtsZ.</text>
</comment>
<dbReference type="AlphaFoldDB" id="D9QUN7"/>
<evidence type="ECO:0000256" key="5">
    <source>
        <dbReference type="ARBA" id="ARBA00023210"/>
    </source>
</evidence>
<dbReference type="GO" id="GO:0032153">
    <property type="term" value="C:cell division site"/>
    <property type="evidence" value="ECO:0007669"/>
    <property type="project" value="TreeGrafter"/>
</dbReference>
<evidence type="ECO:0000256" key="7">
    <source>
        <dbReference type="ARBA" id="ARBA00024910"/>
    </source>
</evidence>
<sequence>MSIEEKDNQPSSEKEEVGKAKVTIFGDEYVIRAKESAEYIKQVAKCVNQELEEVTEKGARLSRIKMMVLAAMNLADKYYKSLDHEQEIEDKLRDREEELENLTKQYKELTKEYNNLQKEYDILKTKYEKLQQRYDDLDDKHQKLRKERNNFEKKYDDLQQKYEELDNEYQEFLMEFDKED</sequence>
<evidence type="ECO:0000256" key="4">
    <source>
        <dbReference type="ARBA" id="ARBA00022618"/>
    </source>
</evidence>
<name>D9QUN7_ACEAZ</name>
<dbReference type="GO" id="GO:0000921">
    <property type="term" value="P:septin ring assembly"/>
    <property type="evidence" value="ECO:0007669"/>
    <property type="project" value="TreeGrafter"/>
</dbReference>
<evidence type="ECO:0000256" key="8">
    <source>
        <dbReference type="ARBA" id="ARBA00026068"/>
    </source>
</evidence>
<keyword evidence="3" id="KW-0963">Cytoplasm</keyword>
<evidence type="ECO:0000313" key="12">
    <source>
        <dbReference type="Proteomes" id="UP000001661"/>
    </source>
</evidence>
<evidence type="ECO:0000256" key="1">
    <source>
        <dbReference type="ARBA" id="ARBA00004496"/>
    </source>
</evidence>
<keyword evidence="5" id="KW-0717">Septation</keyword>
<evidence type="ECO:0000256" key="10">
    <source>
        <dbReference type="SAM" id="Coils"/>
    </source>
</evidence>
<evidence type="ECO:0000256" key="2">
    <source>
        <dbReference type="ARBA" id="ARBA00015195"/>
    </source>
</evidence>
<dbReference type="PANTHER" id="PTHR34981">
    <property type="entry name" value="CELL DIVISION PROTEIN ZAPA"/>
    <property type="match status" value="1"/>
</dbReference>
<dbReference type="GO" id="GO:0043093">
    <property type="term" value="P:FtsZ-dependent cytokinesis"/>
    <property type="evidence" value="ECO:0007669"/>
    <property type="project" value="TreeGrafter"/>
</dbReference>
<dbReference type="InterPro" id="IPR053712">
    <property type="entry name" value="Bac_CellDiv_Activator"/>
</dbReference>
<organism evidence="11 12">
    <name type="scientific">Acetohalobium arabaticum (strain ATCC 49924 / DSM 5501 / Z-7288)</name>
    <dbReference type="NCBI Taxonomy" id="574087"/>
    <lineage>
        <taxon>Bacteria</taxon>
        <taxon>Bacillati</taxon>
        <taxon>Bacillota</taxon>
        <taxon>Clostridia</taxon>
        <taxon>Halanaerobiales</taxon>
        <taxon>Halobacteroidaceae</taxon>
        <taxon>Acetohalobium</taxon>
    </lineage>
</organism>